<evidence type="ECO:0000313" key="2">
    <source>
        <dbReference type="Proteomes" id="UP001407347"/>
    </source>
</evidence>
<gene>
    <name evidence="1" type="ORF">PUR29_36515</name>
</gene>
<name>A0ABV0A534_9HYPH</name>
<dbReference type="RefSeq" id="WP_346013891.1">
    <property type="nucleotide sequence ID" value="NZ_JAQYXP010000009.1"/>
</dbReference>
<protein>
    <submittedName>
        <fullName evidence="1">Uncharacterized protein</fullName>
    </submittedName>
</protein>
<proteinExistence type="predicted"/>
<sequence length="66" mass="6605">MREIAVAVATSGALIALAIAVTGRLQVAAYASPGGARTVITNTWTGNVQYCTTVDGRTACVPVGAP</sequence>
<evidence type="ECO:0000313" key="1">
    <source>
        <dbReference type="EMBL" id="MEN3238942.1"/>
    </source>
</evidence>
<reference evidence="1 2" key="1">
    <citation type="journal article" date="2023" name="PLoS ONE">
        <title>Complete genome assembly of Hawai'i environmental nontuberculous mycobacteria reveals unexpected co-isolation with methylobacteria.</title>
        <authorList>
            <person name="Hendrix J."/>
            <person name="Epperson L.E."/>
            <person name="Tong E.I."/>
            <person name="Chan Y.L."/>
            <person name="Hasan N.A."/>
            <person name="Dawrs S.N."/>
            <person name="Norton G.J."/>
            <person name="Virdi R."/>
            <person name="Crooks J.L."/>
            <person name="Chan E.D."/>
            <person name="Honda J.R."/>
            <person name="Strong M."/>
        </authorList>
    </citation>
    <scope>NUCLEOTIDE SEQUENCE [LARGE SCALE GENOMIC DNA]</scope>
    <source>
        <strain evidence="1 2">NJH_HI04-1</strain>
    </source>
</reference>
<keyword evidence="2" id="KW-1185">Reference proteome</keyword>
<dbReference type="Proteomes" id="UP001407347">
    <property type="component" value="Unassembled WGS sequence"/>
</dbReference>
<dbReference type="EMBL" id="JAQYXP010000009">
    <property type="protein sequence ID" value="MEN3238942.1"/>
    <property type="molecule type" value="Genomic_DNA"/>
</dbReference>
<organism evidence="1 2">
    <name type="scientific">Methylobacterium ajmalii</name>
    <dbReference type="NCBI Taxonomy" id="2738439"/>
    <lineage>
        <taxon>Bacteria</taxon>
        <taxon>Pseudomonadati</taxon>
        <taxon>Pseudomonadota</taxon>
        <taxon>Alphaproteobacteria</taxon>
        <taxon>Hyphomicrobiales</taxon>
        <taxon>Methylobacteriaceae</taxon>
        <taxon>Methylobacterium</taxon>
    </lineage>
</organism>
<accession>A0ABV0A534</accession>
<comment type="caution">
    <text evidence="1">The sequence shown here is derived from an EMBL/GenBank/DDBJ whole genome shotgun (WGS) entry which is preliminary data.</text>
</comment>